<comment type="caution">
    <text evidence="2">The sequence shown here is derived from an EMBL/GenBank/DDBJ whole genome shotgun (WGS) entry which is preliminary data.</text>
</comment>
<evidence type="ECO:0000313" key="2">
    <source>
        <dbReference type="EMBL" id="MBQ0937631.1"/>
    </source>
</evidence>
<organism evidence="2 3">
    <name type="scientific">Ideonella paludis</name>
    <dbReference type="NCBI Taxonomy" id="1233411"/>
    <lineage>
        <taxon>Bacteria</taxon>
        <taxon>Pseudomonadati</taxon>
        <taxon>Pseudomonadota</taxon>
        <taxon>Betaproteobacteria</taxon>
        <taxon>Burkholderiales</taxon>
        <taxon>Sphaerotilaceae</taxon>
        <taxon>Ideonella</taxon>
    </lineage>
</organism>
<proteinExistence type="predicted"/>
<gene>
    <name evidence="2" type="ORF">KAK11_20060</name>
</gene>
<dbReference type="EMBL" id="JAGQDG010000009">
    <property type="protein sequence ID" value="MBQ0937631.1"/>
    <property type="molecule type" value="Genomic_DNA"/>
</dbReference>
<keyword evidence="1" id="KW-0472">Membrane</keyword>
<evidence type="ECO:0008006" key="4">
    <source>
        <dbReference type="Google" id="ProtNLM"/>
    </source>
</evidence>
<keyword evidence="1" id="KW-1133">Transmembrane helix</keyword>
<accession>A0ABS5E2I6</accession>
<name>A0ABS5E2I6_9BURK</name>
<evidence type="ECO:0000313" key="3">
    <source>
        <dbReference type="Proteomes" id="UP000672097"/>
    </source>
</evidence>
<keyword evidence="1" id="KW-0812">Transmembrane</keyword>
<protein>
    <recommendedName>
        <fullName evidence="4">Type 4 fimbrial biogenesis protein PilX N-terminal domain-containing protein</fullName>
    </recommendedName>
</protein>
<dbReference type="Proteomes" id="UP000672097">
    <property type="component" value="Unassembled WGS sequence"/>
</dbReference>
<feature type="transmembrane region" description="Helical" evidence="1">
    <location>
        <begin position="12"/>
        <end position="31"/>
    </location>
</feature>
<reference evidence="2 3" key="1">
    <citation type="submission" date="2021-04" db="EMBL/GenBank/DDBJ databases">
        <title>The genome sequence of type strain Ideonella paludis KCTC 32238.</title>
        <authorList>
            <person name="Liu Y."/>
        </authorList>
    </citation>
    <scope>NUCLEOTIDE SEQUENCE [LARGE SCALE GENOMIC DNA]</scope>
    <source>
        <strain evidence="2 3">KCTC 32238</strain>
    </source>
</reference>
<sequence length="177" mass="18807">MRVCRSTQRGVALIVALVMLVVIGFTSMAIMRGGLNADMLAHSARVQNFALQAAHLGLRYCEAQIELPESVRAIVLHPAPTMEPPQYLWADFANWVGEDAKAVVVPDQAFGTPSSSITPRARPQCLVEATGIPGGQSYYVTARGFSPDFSADSAGRTKTGSVVWLQSTVALGSSSAL</sequence>
<keyword evidence="3" id="KW-1185">Reference proteome</keyword>
<evidence type="ECO:0000256" key="1">
    <source>
        <dbReference type="SAM" id="Phobius"/>
    </source>
</evidence>
<dbReference type="RefSeq" id="WP_210811254.1">
    <property type="nucleotide sequence ID" value="NZ_JAGQDG010000009.1"/>
</dbReference>